<dbReference type="InterPro" id="IPR002942">
    <property type="entry name" value="S4_RNA-bd"/>
</dbReference>
<evidence type="ECO:0000256" key="5">
    <source>
        <dbReference type="RuleBase" id="RU003887"/>
    </source>
</evidence>
<dbReference type="InterPro" id="IPR020094">
    <property type="entry name" value="TruA/RsuA/RluB/E/F_N"/>
</dbReference>
<dbReference type="Gene3D" id="3.30.70.1560">
    <property type="entry name" value="Alpha-L RNA-binding motif"/>
    <property type="match status" value="1"/>
</dbReference>
<dbReference type="Pfam" id="PF00849">
    <property type="entry name" value="PseudoU_synth_2"/>
    <property type="match status" value="1"/>
</dbReference>
<dbReference type="Gene3D" id="3.10.290.10">
    <property type="entry name" value="RNA-binding S4 domain"/>
    <property type="match status" value="1"/>
</dbReference>
<dbReference type="NCBIfam" id="TIGR00093">
    <property type="entry name" value="pseudouridine synthase"/>
    <property type="match status" value="1"/>
</dbReference>
<dbReference type="InterPro" id="IPR042092">
    <property type="entry name" value="PsdUridine_s_RsuA/RluB/E/F_cat"/>
</dbReference>
<keyword evidence="8" id="KW-1185">Reference proteome</keyword>
<dbReference type="PROSITE" id="PS50889">
    <property type="entry name" value="S4"/>
    <property type="match status" value="1"/>
</dbReference>
<dbReference type="InterPro" id="IPR050343">
    <property type="entry name" value="RsuA_PseudoU_synthase"/>
</dbReference>
<name>A0A2A5RJ69_9LACT</name>
<evidence type="ECO:0000313" key="8">
    <source>
        <dbReference type="Proteomes" id="UP000218181"/>
    </source>
</evidence>
<keyword evidence="3 5" id="KW-0413">Isomerase</keyword>
<dbReference type="SUPFAM" id="SSF55120">
    <property type="entry name" value="Pseudouridine synthase"/>
    <property type="match status" value="1"/>
</dbReference>
<dbReference type="SMART" id="SM00363">
    <property type="entry name" value="S4"/>
    <property type="match status" value="1"/>
</dbReference>
<proteinExistence type="inferred from homology"/>
<dbReference type="AlphaFoldDB" id="A0A2A5RJ69"/>
<dbReference type="Pfam" id="PF01479">
    <property type="entry name" value="S4"/>
    <property type="match status" value="1"/>
</dbReference>
<protein>
    <recommendedName>
        <fullName evidence="5">Pseudouridine synthase</fullName>
        <ecNumber evidence="5">5.4.99.-</ecNumber>
    </recommendedName>
</protein>
<dbReference type="FunFam" id="3.10.290.10:FF:000003">
    <property type="entry name" value="Pseudouridine synthase"/>
    <property type="match status" value="1"/>
</dbReference>
<dbReference type="RefSeq" id="WP_096818795.1">
    <property type="nucleotide sequence ID" value="NZ_JXJU01000010.1"/>
</dbReference>
<dbReference type="InterPro" id="IPR006145">
    <property type="entry name" value="PsdUridine_synth_RsuA/RluA"/>
</dbReference>
<dbReference type="FunFam" id="3.30.70.1560:FF:000001">
    <property type="entry name" value="Pseudouridine synthase"/>
    <property type="match status" value="1"/>
</dbReference>
<dbReference type="PROSITE" id="PS01149">
    <property type="entry name" value="PSI_RSU"/>
    <property type="match status" value="1"/>
</dbReference>
<evidence type="ECO:0000259" key="6">
    <source>
        <dbReference type="SMART" id="SM00363"/>
    </source>
</evidence>
<dbReference type="OrthoDB" id="9807213at2"/>
<reference evidence="7 8" key="1">
    <citation type="submission" date="2014-12" db="EMBL/GenBank/DDBJ databases">
        <title>Draft genome sequences of 10 type strains of Lactococcus.</title>
        <authorList>
            <person name="Sun Z."/>
            <person name="Zhong Z."/>
            <person name="Liu W."/>
            <person name="Zhang W."/>
            <person name="Zhang H."/>
        </authorList>
    </citation>
    <scope>NUCLEOTIDE SEQUENCE [LARGE SCALE GENOMIC DNA]</scope>
    <source>
        <strain evidence="7 8">JCM 16395</strain>
    </source>
</reference>
<dbReference type="CDD" id="cd00165">
    <property type="entry name" value="S4"/>
    <property type="match status" value="1"/>
</dbReference>
<evidence type="ECO:0000256" key="1">
    <source>
        <dbReference type="ARBA" id="ARBA00008348"/>
    </source>
</evidence>
<dbReference type="PANTHER" id="PTHR47683:SF2">
    <property type="entry name" value="RNA-BINDING S4 DOMAIN-CONTAINING PROTEIN"/>
    <property type="match status" value="1"/>
</dbReference>
<evidence type="ECO:0000256" key="4">
    <source>
        <dbReference type="PROSITE-ProRule" id="PRU00182"/>
    </source>
</evidence>
<dbReference type="CDD" id="cd02870">
    <property type="entry name" value="PseudoU_synth_RsuA_like"/>
    <property type="match status" value="1"/>
</dbReference>
<accession>A0A2A5RJ69</accession>
<keyword evidence="2 4" id="KW-0694">RNA-binding</keyword>
<dbReference type="GO" id="GO:0000455">
    <property type="term" value="P:enzyme-directed rRNA pseudouridine synthesis"/>
    <property type="evidence" value="ECO:0007669"/>
    <property type="project" value="UniProtKB-ARBA"/>
</dbReference>
<evidence type="ECO:0000313" key="7">
    <source>
        <dbReference type="EMBL" id="PCR99216.1"/>
    </source>
</evidence>
<dbReference type="InterPro" id="IPR036986">
    <property type="entry name" value="S4_RNA-bd_sf"/>
</dbReference>
<dbReference type="SUPFAM" id="SSF55174">
    <property type="entry name" value="Alpha-L RNA-binding motif"/>
    <property type="match status" value="1"/>
</dbReference>
<dbReference type="STRING" id="1291764.GCA_001311235_02754"/>
<evidence type="ECO:0000256" key="3">
    <source>
        <dbReference type="ARBA" id="ARBA00023235"/>
    </source>
</evidence>
<dbReference type="InterPro" id="IPR018496">
    <property type="entry name" value="PsdUridine_synth_RsuA/RluB_CS"/>
</dbReference>
<dbReference type="EMBL" id="JXJU01000010">
    <property type="protein sequence ID" value="PCR99216.1"/>
    <property type="molecule type" value="Genomic_DNA"/>
</dbReference>
<comment type="similarity">
    <text evidence="1 5">Belongs to the pseudouridine synthase RsuA family.</text>
</comment>
<organism evidence="7 8">
    <name type="scientific">Lactococcus fujiensis JCM 16395</name>
    <dbReference type="NCBI Taxonomy" id="1291764"/>
    <lineage>
        <taxon>Bacteria</taxon>
        <taxon>Bacillati</taxon>
        <taxon>Bacillota</taxon>
        <taxon>Bacilli</taxon>
        <taxon>Lactobacillales</taxon>
        <taxon>Streptococcaceae</taxon>
        <taxon>Lactococcus</taxon>
    </lineage>
</organism>
<dbReference type="PANTHER" id="PTHR47683">
    <property type="entry name" value="PSEUDOURIDINE SYNTHASE FAMILY PROTEIN-RELATED"/>
    <property type="match status" value="1"/>
</dbReference>
<dbReference type="InterPro" id="IPR020103">
    <property type="entry name" value="PsdUridine_synth_cat_dom_sf"/>
</dbReference>
<feature type="domain" description="RNA-binding S4" evidence="6">
    <location>
        <begin position="2"/>
        <end position="59"/>
    </location>
</feature>
<dbReference type="FunFam" id="3.30.70.580:FF:000005">
    <property type="entry name" value="Pseudouridine synthase"/>
    <property type="match status" value="1"/>
</dbReference>
<dbReference type="Gene3D" id="3.30.70.580">
    <property type="entry name" value="Pseudouridine synthase I, catalytic domain, N-terminal subdomain"/>
    <property type="match status" value="1"/>
</dbReference>
<dbReference type="InterPro" id="IPR000748">
    <property type="entry name" value="PsdUridine_synth_RsuA/RluB/E/F"/>
</dbReference>
<dbReference type="EC" id="5.4.99.-" evidence="5"/>
<dbReference type="GO" id="GO:0005829">
    <property type="term" value="C:cytosol"/>
    <property type="evidence" value="ECO:0007669"/>
    <property type="project" value="UniProtKB-ARBA"/>
</dbReference>
<dbReference type="GO" id="GO:0120159">
    <property type="term" value="F:rRNA pseudouridine synthase activity"/>
    <property type="evidence" value="ECO:0007669"/>
    <property type="project" value="UniProtKB-ARBA"/>
</dbReference>
<evidence type="ECO:0000256" key="2">
    <source>
        <dbReference type="ARBA" id="ARBA00022884"/>
    </source>
</evidence>
<gene>
    <name evidence="7" type="ORF">RT41_GL000407</name>
</gene>
<dbReference type="GO" id="GO:0003723">
    <property type="term" value="F:RNA binding"/>
    <property type="evidence" value="ECO:0007669"/>
    <property type="project" value="UniProtKB-KW"/>
</dbReference>
<comment type="caution">
    <text evidence="7">The sequence shown here is derived from an EMBL/GenBank/DDBJ whole genome shotgun (WGS) entry which is preliminary data.</text>
</comment>
<sequence length="240" mass="26956">MTRINKYIAHAGIASRRKAEELILDGRVSVNGDTMKELGYQVASGDIVEVNGIAIYNEEPVYYLLNKPRGYISSVSDEKGRKTVMELLPNVKERIYPVGRLDWDTSGLLILTNDGDFTNLMTHPKHQIDKVYVAKVEGMANKENLRPLTLGMTIEGKKVSPARYEIIKTDREKNHSIVALTIHEGQNHQVKNMFAKVGLPVQKLNRVQYGTLALEGLPAGQFRRLNKKEISQLVNQATSK</sequence>
<dbReference type="Proteomes" id="UP000218181">
    <property type="component" value="Unassembled WGS sequence"/>
</dbReference>